<keyword evidence="3" id="KW-1185">Reference proteome</keyword>
<evidence type="ECO:0000313" key="2">
    <source>
        <dbReference type="EMBL" id="MCT8987595.1"/>
    </source>
</evidence>
<keyword evidence="1" id="KW-0732">Signal</keyword>
<proteinExistence type="predicted"/>
<dbReference type="InterPro" id="IPR028994">
    <property type="entry name" value="Integrin_alpha_N"/>
</dbReference>
<evidence type="ECO:0000256" key="1">
    <source>
        <dbReference type="ARBA" id="ARBA00022729"/>
    </source>
</evidence>
<dbReference type="EMBL" id="JAODOQ010000001">
    <property type="protein sequence ID" value="MCT8987595.1"/>
    <property type="molecule type" value="Genomic_DNA"/>
</dbReference>
<dbReference type="SUPFAM" id="SSF69318">
    <property type="entry name" value="Integrin alpha N-terminal domain"/>
    <property type="match status" value="2"/>
</dbReference>
<organism evidence="2 3">
    <name type="scientific">Shewanella phaeophyticola</name>
    <dbReference type="NCBI Taxonomy" id="2978345"/>
    <lineage>
        <taxon>Bacteria</taxon>
        <taxon>Pseudomonadati</taxon>
        <taxon>Pseudomonadota</taxon>
        <taxon>Gammaproteobacteria</taxon>
        <taxon>Alteromonadales</taxon>
        <taxon>Shewanellaceae</taxon>
        <taxon>Shewanella</taxon>
    </lineage>
</organism>
<evidence type="ECO:0000313" key="3">
    <source>
        <dbReference type="Proteomes" id="UP001431192"/>
    </source>
</evidence>
<dbReference type="Proteomes" id="UP001431192">
    <property type="component" value="Unassembled WGS sequence"/>
</dbReference>
<dbReference type="Pfam" id="PF13517">
    <property type="entry name" value="FG-GAP_3"/>
    <property type="match status" value="1"/>
</dbReference>
<comment type="caution">
    <text evidence="2">The sequence shown here is derived from an EMBL/GenBank/DDBJ whole genome shotgun (WGS) entry which is preliminary data.</text>
</comment>
<dbReference type="RefSeq" id="WP_261733847.1">
    <property type="nucleotide sequence ID" value="NZ_JAODOQ010000001.1"/>
</dbReference>
<dbReference type="PANTHER" id="PTHR46580">
    <property type="entry name" value="SENSOR KINASE-RELATED"/>
    <property type="match status" value="1"/>
</dbReference>
<protein>
    <submittedName>
        <fullName evidence="2">VCBS repeat-containing protein</fullName>
    </submittedName>
</protein>
<reference evidence="2" key="1">
    <citation type="submission" date="2022-09" db="EMBL/GenBank/DDBJ databases">
        <title>Shewanella sp. KJ10-1 sp.nov, isolated from marine algae.</title>
        <authorList>
            <person name="Butt M."/>
            <person name="Lee J.K."/>
            <person name="Kim J.M."/>
            <person name="Choi D.G."/>
        </authorList>
    </citation>
    <scope>NUCLEOTIDE SEQUENCE</scope>
    <source>
        <strain evidence="2">KJ10-1</strain>
    </source>
</reference>
<dbReference type="PANTHER" id="PTHR46580:SF4">
    <property type="entry name" value="ATP_GTP-BINDING PROTEIN"/>
    <property type="match status" value="1"/>
</dbReference>
<dbReference type="InterPro" id="IPR013517">
    <property type="entry name" value="FG-GAP"/>
</dbReference>
<dbReference type="Gene3D" id="2.130.10.130">
    <property type="entry name" value="Integrin alpha, N-terminal"/>
    <property type="match status" value="1"/>
</dbReference>
<accession>A0ABT2P848</accession>
<name>A0ABT2P848_9GAMM</name>
<gene>
    <name evidence="2" type="ORF">N4T56_15410</name>
</gene>
<sequence length="565" mass="61967">MPSGATIDSQGLVTWSVGNDYLFPLQSVDFVFALTDSNGNILESASVSLDVNADKPLPLTRSGIEVPRNEKSMWVGDFDGDGSNELVSTDNNNRVFMLTEQNGSYVQTWFYPFKLATKGTIQQVLVFDTNKDNRDDIVLITTHGISVINDLNTLSYKLFSTEDTIFSAAIDDIDSDGIPEIAYLHARGVNDYETESLLSVISMSAPSDVLFSVNIDAQKVIFANVDLQPGLELITNSGLVYDTQTWQNKWANSTPFGDRVLTTGDYNGDGVNEIAGGNYWSTVSIYSAINKSQLATVEVSNTCSINTMNLDNDAADELVVGECQSGEVHAYKLTSNELSQIWSQYTPHSSVSSLTVGDSDNDGEDELHWGVDTMTTAEDRLLVADIGINTIDIKQNPSTVQLDSFSSAGWSTITDNDEKAVFFVPQTANGYQGSRILTMAADGSYQLSEQISSNWDRSFHAVTTDYNHDGFGDLLLPTTEYYDGGMGIMQLFDYSFHWQSSTSSQSDIGAIKAFDINQDGIEDAIYADGKTLKIVNIDDQSLIAQYSFESNITDFVINEKTVIVH</sequence>